<dbReference type="OrthoDB" id="9787527at2"/>
<feature type="domain" description="3-keto-alpha-glucoside-1,2-lyase/3-keto-2-hydroxy-glucal hydratase" evidence="1">
    <location>
        <begin position="33"/>
        <end position="268"/>
    </location>
</feature>
<keyword evidence="5" id="KW-1185">Reference proteome</keyword>
<evidence type="ECO:0000313" key="5">
    <source>
        <dbReference type="Proteomes" id="UP001231587"/>
    </source>
</evidence>
<dbReference type="Pfam" id="PF06439">
    <property type="entry name" value="3keto-disac_hyd"/>
    <property type="match status" value="1"/>
</dbReference>
<sequence length="282" mass="32686">MKRNRITILFIVLISNWIGFGAMFAQNANSKDGFVKLFNGENFDGWYLKLKNNDPELAKRVFAVEDGMIHVYDDSWPEAIDLNKGTDGTIGMMYTKKVYKNYHLKFQYKWGTKKANYFDKWEYDAGVYYHITDDKVFPTGIEYQIQYVQTEDRNGTGDLIRPPGQTYDWYFNPEKGAYQLPEKGGVLYTGQDSYKGRKWLHRAKATSNFNALNDKWNTCEIIVMGNAYAIHKLNGEVVNVAFNLNPSAGIIGFQSETAEIYYKNIEIKEFEERVPMDTFISE</sequence>
<accession>A0A9X0YN72</accession>
<dbReference type="EMBL" id="JAGGJQ010000005">
    <property type="protein sequence ID" value="MBP1840066.1"/>
    <property type="molecule type" value="Genomic_DNA"/>
</dbReference>
<name>A0A9X0YN72_9FLAO</name>
<protein>
    <recommendedName>
        <fullName evidence="1">3-keto-alpha-glucoside-1,2-lyase/3-keto-2-hydroxy-glucal hydratase domain-containing protein</fullName>
    </recommendedName>
</protein>
<reference evidence="2" key="1">
    <citation type="submission" date="2021-03" db="EMBL/GenBank/DDBJ databases">
        <title>Genomic Encyclopedia of Type Strains, Phase IV (KMG-IV): sequencing the most valuable type-strain genomes for metagenomic binning, comparative biology and taxonomic classification.</title>
        <authorList>
            <person name="Goeker M."/>
        </authorList>
    </citation>
    <scope>NUCLEOTIDE SEQUENCE</scope>
    <source>
        <strain evidence="2">DSM 15523</strain>
        <strain evidence="3 5">DSM 16476</strain>
    </source>
</reference>
<organism evidence="2 4">
    <name type="scientific">Formosa algae</name>
    <dbReference type="NCBI Taxonomy" id="225843"/>
    <lineage>
        <taxon>Bacteria</taxon>
        <taxon>Pseudomonadati</taxon>
        <taxon>Bacteroidota</taxon>
        <taxon>Flavobacteriia</taxon>
        <taxon>Flavobacteriales</taxon>
        <taxon>Flavobacteriaceae</taxon>
        <taxon>Formosa</taxon>
    </lineage>
</organism>
<dbReference type="EMBL" id="JAUSUU010000006">
    <property type="protein sequence ID" value="MDQ0335666.1"/>
    <property type="molecule type" value="Genomic_DNA"/>
</dbReference>
<evidence type="ECO:0000259" key="1">
    <source>
        <dbReference type="Pfam" id="PF06439"/>
    </source>
</evidence>
<evidence type="ECO:0000313" key="4">
    <source>
        <dbReference type="Proteomes" id="UP001138672"/>
    </source>
</evidence>
<dbReference type="InterPro" id="IPR010496">
    <property type="entry name" value="AL/BT2_dom"/>
</dbReference>
<dbReference type="AlphaFoldDB" id="A0A9X0YN72"/>
<comment type="caution">
    <text evidence="2">The sequence shown here is derived from an EMBL/GenBank/DDBJ whole genome shotgun (WGS) entry which is preliminary data.</text>
</comment>
<dbReference type="Proteomes" id="UP001138672">
    <property type="component" value="Unassembled WGS sequence"/>
</dbReference>
<dbReference type="Gene3D" id="2.60.120.560">
    <property type="entry name" value="Exo-inulinase, domain 1"/>
    <property type="match status" value="1"/>
</dbReference>
<proteinExistence type="predicted"/>
<dbReference type="RefSeq" id="WP_057784225.1">
    <property type="nucleotide sequence ID" value="NZ_JAGGJQ010000005.1"/>
</dbReference>
<evidence type="ECO:0000313" key="2">
    <source>
        <dbReference type="EMBL" id="MBP1840066.1"/>
    </source>
</evidence>
<dbReference type="GO" id="GO:0016787">
    <property type="term" value="F:hydrolase activity"/>
    <property type="evidence" value="ECO:0007669"/>
    <property type="project" value="InterPro"/>
</dbReference>
<evidence type="ECO:0000313" key="3">
    <source>
        <dbReference type="EMBL" id="MDQ0335666.1"/>
    </source>
</evidence>
<gene>
    <name evidence="2" type="ORF">J2Z56_001993</name>
    <name evidence="3" type="ORF">J2Z57_002117</name>
</gene>
<dbReference type="Proteomes" id="UP001231587">
    <property type="component" value="Unassembled WGS sequence"/>
</dbReference>